<dbReference type="NCBIfam" id="TIGR01068">
    <property type="entry name" value="thioredoxin"/>
    <property type="match status" value="1"/>
</dbReference>
<dbReference type="CDD" id="cd02947">
    <property type="entry name" value="TRX_family"/>
    <property type="match status" value="1"/>
</dbReference>
<keyword evidence="5" id="KW-1015">Disulfide bond</keyword>
<dbReference type="PANTHER" id="PTHR45663">
    <property type="entry name" value="GEO12009P1"/>
    <property type="match status" value="1"/>
</dbReference>
<dbReference type="EMBL" id="CP016268">
    <property type="protein sequence ID" value="ANO51951.1"/>
    <property type="molecule type" value="Genomic_DNA"/>
</dbReference>
<dbReference type="SUPFAM" id="SSF52833">
    <property type="entry name" value="Thioredoxin-like"/>
    <property type="match status" value="1"/>
</dbReference>
<dbReference type="GO" id="GO:0015035">
    <property type="term" value="F:protein-disulfide reductase activity"/>
    <property type="evidence" value="ECO:0007669"/>
    <property type="project" value="UniProtKB-UniRule"/>
</dbReference>
<dbReference type="GO" id="GO:0045454">
    <property type="term" value="P:cell redox homeostasis"/>
    <property type="evidence" value="ECO:0007669"/>
    <property type="project" value="TreeGrafter"/>
</dbReference>
<dbReference type="InterPro" id="IPR036249">
    <property type="entry name" value="Thioredoxin-like_sf"/>
</dbReference>
<evidence type="ECO:0000256" key="1">
    <source>
        <dbReference type="ARBA" id="ARBA00008987"/>
    </source>
</evidence>
<evidence type="ECO:0000259" key="8">
    <source>
        <dbReference type="PROSITE" id="PS51352"/>
    </source>
</evidence>
<evidence type="ECO:0000256" key="2">
    <source>
        <dbReference type="ARBA" id="ARBA00022448"/>
    </source>
</evidence>
<dbReference type="PROSITE" id="PS51352">
    <property type="entry name" value="THIOREDOXIN_2"/>
    <property type="match status" value="1"/>
</dbReference>
<dbReference type="Gene3D" id="2.30.30.380">
    <property type="entry name" value="Zn-finger domain of Sec23/24"/>
    <property type="match status" value="1"/>
</dbReference>
<dbReference type="RefSeq" id="WP_068616779.1">
    <property type="nucleotide sequence ID" value="NZ_CP016268.1"/>
</dbReference>
<sequence>MSDLLNVVCPHCDTANRVPQHRLSDGPTCGRCHKPLFTGTPLSLTQAAFKSHLNRNDIPLVVDFWAPWCGPCQTMAPAFASAAELLEPRVRLAKVDTEKEPGIGAQFQIRSIPTLICFQSGKEVARQAGAMRAPDIVRWVESHLD</sequence>
<evidence type="ECO:0000256" key="6">
    <source>
        <dbReference type="ARBA" id="ARBA00023284"/>
    </source>
</evidence>
<dbReference type="Pfam" id="PF00085">
    <property type="entry name" value="Thioredoxin"/>
    <property type="match status" value="1"/>
</dbReference>
<dbReference type="OrthoDB" id="9790390at2"/>
<dbReference type="GO" id="GO:0046872">
    <property type="term" value="F:metal ion binding"/>
    <property type="evidence" value="ECO:0007669"/>
    <property type="project" value="UniProtKB-KW"/>
</dbReference>
<dbReference type="PRINTS" id="PR00421">
    <property type="entry name" value="THIOREDOXIN"/>
</dbReference>
<gene>
    <name evidence="9" type="ORF">BA177_12730</name>
</gene>
<evidence type="ECO:0000256" key="4">
    <source>
        <dbReference type="ARBA" id="ARBA00022982"/>
    </source>
</evidence>
<dbReference type="KEGG" id="woc:BA177_12730"/>
<proteinExistence type="inferred from homology"/>
<dbReference type="GO" id="GO:0005829">
    <property type="term" value="C:cytosol"/>
    <property type="evidence" value="ECO:0007669"/>
    <property type="project" value="TreeGrafter"/>
</dbReference>
<dbReference type="PANTHER" id="PTHR45663:SF11">
    <property type="entry name" value="GEO12009P1"/>
    <property type="match status" value="1"/>
</dbReference>
<dbReference type="InterPro" id="IPR005746">
    <property type="entry name" value="Thioredoxin"/>
</dbReference>
<evidence type="ECO:0000256" key="5">
    <source>
        <dbReference type="ARBA" id="ARBA00023157"/>
    </source>
</evidence>
<keyword evidence="6" id="KW-0676">Redox-active center</keyword>
<dbReference type="InterPro" id="IPR049299">
    <property type="entry name" value="Thio2_N"/>
</dbReference>
<name>A0A193LHK6_9GAMM</name>
<organism evidence="9 10">
    <name type="scientific">Woeseia oceani</name>
    <dbReference type="NCBI Taxonomy" id="1548547"/>
    <lineage>
        <taxon>Bacteria</taxon>
        <taxon>Pseudomonadati</taxon>
        <taxon>Pseudomonadota</taxon>
        <taxon>Gammaproteobacteria</taxon>
        <taxon>Woeseiales</taxon>
        <taxon>Woeseiaceae</taxon>
        <taxon>Woeseia</taxon>
    </lineage>
</organism>
<evidence type="ECO:0000313" key="9">
    <source>
        <dbReference type="EMBL" id="ANO51951.1"/>
    </source>
</evidence>
<dbReference type="Proteomes" id="UP000092695">
    <property type="component" value="Chromosome"/>
</dbReference>
<keyword evidence="3" id="KW-0479">Metal-binding</keyword>
<evidence type="ECO:0000256" key="3">
    <source>
        <dbReference type="ARBA" id="ARBA00022723"/>
    </source>
</evidence>
<protein>
    <recommendedName>
        <fullName evidence="7">Thioredoxin</fullName>
    </recommendedName>
</protein>
<dbReference type="Pfam" id="PF21352">
    <property type="entry name" value="Zn_ribbon_Thio2"/>
    <property type="match status" value="1"/>
</dbReference>
<evidence type="ECO:0000256" key="7">
    <source>
        <dbReference type="NCBIfam" id="TIGR01068"/>
    </source>
</evidence>
<keyword evidence="2" id="KW-0813">Transport</keyword>
<evidence type="ECO:0000313" key="10">
    <source>
        <dbReference type="Proteomes" id="UP000092695"/>
    </source>
</evidence>
<dbReference type="NCBIfam" id="NF008229">
    <property type="entry name" value="PRK10996.1"/>
    <property type="match status" value="1"/>
</dbReference>
<dbReference type="InterPro" id="IPR013766">
    <property type="entry name" value="Thioredoxin_domain"/>
</dbReference>
<accession>A0A193LHK6</accession>
<dbReference type="STRING" id="1548547.BA177_12730"/>
<comment type="similarity">
    <text evidence="1">Belongs to the thioredoxin family.</text>
</comment>
<keyword evidence="4" id="KW-0249">Electron transport</keyword>
<feature type="domain" description="Thioredoxin" evidence="8">
    <location>
        <begin position="9"/>
        <end position="145"/>
    </location>
</feature>
<dbReference type="PROSITE" id="PS00194">
    <property type="entry name" value="THIOREDOXIN_1"/>
    <property type="match status" value="1"/>
</dbReference>
<keyword evidence="10" id="KW-1185">Reference proteome</keyword>
<dbReference type="AlphaFoldDB" id="A0A193LHK6"/>
<dbReference type="Gene3D" id="3.40.30.10">
    <property type="entry name" value="Glutaredoxin"/>
    <property type="match status" value="1"/>
</dbReference>
<dbReference type="InterPro" id="IPR017937">
    <property type="entry name" value="Thioredoxin_CS"/>
</dbReference>
<reference evidence="9 10" key="1">
    <citation type="submission" date="2016-06" db="EMBL/GenBank/DDBJ databases">
        <title>Complete genome sequence of a deep-branching marine Gamma Proteobacterium Woeseia oceani type strain XK5.</title>
        <authorList>
            <person name="Mu D."/>
            <person name="Du Z."/>
        </authorList>
    </citation>
    <scope>NUCLEOTIDE SEQUENCE [LARGE SCALE GENOMIC DNA]</scope>
    <source>
        <strain evidence="9 10">XK5</strain>
    </source>
</reference>